<evidence type="ECO:0000259" key="7">
    <source>
        <dbReference type="Pfam" id="PF03772"/>
    </source>
</evidence>
<keyword evidence="2" id="KW-1003">Cell membrane</keyword>
<accession>A0A2H0BFF6</accession>
<dbReference type="InterPro" id="IPR052159">
    <property type="entry name" value="Competence_DNA_uptake"/>
</dbReference>
<evidence type="ECO:0008006" key="11">
    <source>
        <dbReference type="Google" id="ProtNLM"/>
    </source>
</evidence>
<dbReference type="NCBIfam" id="TIGR00360">
    <property type="entry name" value="ComEC_N-term"/>
    <property type="match status" value="1"/>
</dbReference>
<evidence type="ECO:0000259" key="8">
    <source>
        <dbReference type="Pfam" id="PF13567"/>
    </source>
</evidence>
<feature type="transmembrane region" description="Helical" evidence="6">
    <location>
        <begin position="293"/>
        <end position="322"/>
    </location>
</feature>
<feature type="transmembrane region" description="Helical" evidence="6">
    <location>
        <begin position="334"/>
        <end position="352"/>
    </location>
</feature>
<keyword evidence="3 6" id="KW-0812">Transmembrane</keyword>
<evidence type="ECO:0000256" key="1">
    <source>
        <dbReference type="ARBA" id="ARBA00004651"/>
    </source>
</evidence>
<feature type="transmembrane region" description="Helical" evidence="6">
    <location>
        <begin position="482"/>
        <end position="499"/>
    </location>
</feature>
<dbReference type="Proteomes" id="UP000229794">
    <property type="component" value="Unassembled WGS sequence"/>
</dbReference>
<keyword evidence="5 6" id="KW-0472">Membrane</keyword>
<comment type="caution">
    <text evidence="9">The sequence shown here is derived from an EMBL/GenBank/DDBJ whole genome shotgun (WGS) entry which is preliminary data.</text>
</comment>
<feature type="transmembrane region" description="Helical" evidence="6">
    <location>
        <begin position="30"/>
        <end position="63"/>
    </location>
</feature>
<protein>
    <recommendedName>
        <fullName evidence="11">ComEC/Rec2-related protein domain-containing protein</fullName>
    </recommendedName>
</protein>
<evidence type="ECO:0000256" key="3">
    <source>
        <dbReference type="ARBA" id="ARBA00022692"/>
    </source>
</evidence>
<evidence type="ECO:0000313" key="10">
    <source>
        <dbReference type="Proteomes" id="UP000229794"/>
    </source>
</evidence>
<evidence type="ECO:0000256" key="6">
    <source>
        <dbReference type="SAM" id="Phobius"/>
    </source>
</evidence>
<keyword evidence="4 6" id="KW-1133">Transmembrane helix</keyword>
<dbReference type="Pfam" id="PF03772">
    <property type="entry name" value="Competence"/>
    <property type="match status" value="1"/>
</dbReference>
<reference evidence="9 10" key="1">
    <citation type="submission" date="2017-09" db="EMBL/GenBank/DDBJ databases">
        <title>Depth-based differentiation of microbial function through sediment-hosted aquifers and enrichment of novel symbionts in the deep terrestrial subsurface.</title>
        <authorList>
            <person name="Probst A.J."/>
            <person name="Ladd B."/>
            <person name="Jarett J.K."/>
            <person name="Geller-Mcgrath D.E."/>
            <person name="Sieber C.M."/>
            <person name="Emerson J.B."/>
            <person name="Anantharaman K."/>
            <person name="Thomas B.C."/>
            <person name="Malmstrom R."/>
            <person name="Stieglmeier M."/>
            <person name="Klingl A."/>
            <person name="Woyke T."/>
            <person name="Ryan C.M."/>
            <person name="Banfield J.F."/>
        </authorList>
    </citation>
    <scope>NUCLEOTIDE SEQUENCE [LARGE SCALE GENOMIC DNA]</scope>
    <source>
        <strain evidence="9">CG22_combo_CG10-13_8_21_14_all_42_17</strain>
    </source>
</reference>
<dbReference type="InterPro" id="IPR004477">
    <property type="entry name" value="ComEC_N"/>
</dbReference>
<feature type="transmembrane region" description="Helical" evidence="6">
    <location>
        <begin position="358"/>
        <end position="377"/>
    </location>
</feature>
<comment type="subcellular location">
    <subcellularLocation>
        <location evidence="1">Cell membrane</location>
        <topology evidence="1">Multi-pass membrane protein</topology>
    </subcellularLocation>
</comment>
<dbReference type="InterPro" id="IPR025405">
    <property type="entry name" value="DUF4131"/>
</dbReference>
<dbReference type="Pfam" id="PF13567">
    <property type="entry name" value="DUF4131"/>
    <property type="match status" value="1"/>
</dbReference>
<dbReference type="GO" id="GO:0005886">
    <property type="term" value="C:plasma membrane"/>
    <property type="evidence" value="ECO:0007669"/>
    <property type="project" value="UniProtKB-SubCell"/>
</dbReference>
<dbReference type="AlphaFoldDB" id="A0A2H0BFF6"/>
<feature type="transmembrane region" description="Helical" evidence="6">
    <location>
        <begin position="250"/>
        <end position="273"/>
    </location>
</feature>
<feature type="domain" description="DUF4131" evidence="8">
    <location>
        <begin position="48"/>
        <end position="191"/>
    </location>
</feature>
<feature type="transmembrane region" description="Helical" evidence="6">
    <location>
        <begin position="75"/>
        <end position="94"/>
    </location>
</feature>
<feature type="transmembrane region" description="Helical" evidence="6">
    <location>
        <begin position="450"/>
        <end position="470"/>
    </location>
</feature>
<feature type="transmembrane region" description="Helical" evidence="6">
    <location>
        <begin position="389"/>
        <end position="407"/>
    </location>
</feature>
<evidence type="ECO:0000313" key="9">
    <source>
        <dbReference type="EMBL" id="PIP55718.1"/>
    </source>
</evidence>
<sequence>MDRVANTDSLPRFIPSGVEGAQSRGIFVFIFGLISGVLFSSFIFVVPLASILIIIVGLFILLAEKIWSKKISKEVLLLSLVLISFGLGALRYSIKDFHEPILPLLSGVVISEPEERDNSTRFVLLSDNDKKIMVNTKDLYSPVRYGDRVVVEGRLSEPGVIDDGINRSFDYAGYLAKDDIYHTLSFASVEIISRKEGNSIKAALLKVKNGYESKMREILPEPASGLLSGLTIAGKGALPKDLLEQFRRAGVIHVVVLSGFHITIIIFFLFWFFSNIFLFLHFGGPKLARLATIFGLAVFVLMAGASASILRASLMALIAVGGKLLNRAYSAPRALLVAIFLMVIYNPKILVFDVGFHLSFLATAGIIYLAPIIEGYLSNIISPKFSLRNLISITLSAQIAVSPYLLYSMGNVSLIALLANILILPVVPLAMATGFMATLIAFLSEIIALPFSYISYLLLSWIIAVARYLGDMQYALFLAPNFPFWATIILYVFIVIFVVRQQNFVLRSAN</sequence>
<gene>
    <name evidence="9" type="ORF">COX06_01455</name>
</gene>
<feature type="transmembrane region" description="Helical" evidence="6">
    <location>
        <begin position="413"/>
        <end position="443"/>
    </location>
</feature>
<dbReference type="PANTHER" id="PTHR30619:SF7">
    <property type="entry name" value="BETA-LACTAMASE DOMAIN PROTEIN"/>
    <property type="match status" value="1"/>
</dbReference>
<evidence type="ECO:0000256" key="2">
    <source>
        <dbReference type="ARBA" id="ARBA00022475"/>
    </source>
</evidence>
<evidence type="ECO:0000256" key="5">
    <source>
        <dbReference type="ARBA" id="ARBA00023136"/>
    </source>
</evidence>
<proteinExistence type="predicted"/>
<organism evidence="9 10">
    <name type="scientific">Candidatus Zambryskibacteria bacterium CG22_combo_CG10-13_8_21_14_all_42_17</name>
    <dbReference type="NCBI Taxonomy" id="1975118"/>
    <lineage>
        <taxon>Bacteria</taxon>
        <taxon>Candidatus Zambryskiibacteriota</taxon>
    </lineage>
</organism>
<name>A0A2H0BFF6_9BACT</name>
<feature type="domain" description="ComEC/Rec2-related protein" evidence="7">
    <location>
        <begin position="230"/>
        <end position="500"/>
    </location>
</feature>
<dbReference type="EMBL" id="PCST01000019">
    <property type="protein sequence ID" value="PIP55718.1"/>
    <property type="molecule type" value="Genomic_DNA"/>
</dbReference>
<dbReference type="PANTHER" id="PTHR30619">
    <property type="entry name" value="DNA INTERNALIZATION/COMPETENCE PROTEIN COMEC/REC2"/>
    <property type="match status" value="1"/>
</dbReference>
<evidence type="ECO:0000256" key="4">
    <source>
        <dbReference type="ARBA" id="ARBA00022989"/>
    </source>
</evidence>